<keyword evidence="6" id="KW-0418">Kinase</keyword>
<comment type="function">
    <text evidence="8">Involved in the transmission of sensory signals from the chemoreceptors to the flagellar motors. CheA is autophosphorylated; it can transfer its phosphate group to either CheB or CheY.</text>
</comment>
<dbReference type="SMART" id="SM00387">
    <property type="entry name" value="HATPase_c"/>
    <property type="match status" value="1"/>
</dbReference>
<dbReference type="Pfam" id="PF01627">
    <property type="entry name" value="Hpt"/>
    <property type="match status" value="1"/>
</dbReference>
<dbReference type="PROSITE" id="PS50894">
    <property type="entry name" value="HPT"/>
    <property type="match status" value="1"/>
</dbReference>
<dbReference type="FunFam" id="3.30.565.10:FF:000016">
    <property type="entry name" value="Chemotaxis protein CheA, putative"/>
    <property type="match status" value="1"/>
</dbReference>
<dbReference type="InterPro" id="IPR004105">
    <property type="entry name" value="CheA-like_dim"/>
</dbReference>
<comment type="catalytic activity">
    <reaction evidence="1">
        <text>ATP + protein L-histidine = ADP + protein N-phospho-L-histidine.</text>
        <dbReference type="EC" id="2.7.13.3"/>
    </reaction>
</comment>
<keyword evidence="14" id="KW-1185">Reference proteome</keyword>
<feature type="domain" description="HPt" evidence="12">
    <location>
        <begin position="1"/>
        <end position="101"/>
    </location>
</feature>
<dbReference type="Pfam" id="PF02518">
    <property type="entry name" value="HATPase_c"/>
    <property type="match status" value="1"/>
</dbReference>
<dbReference type="InterPro" id="IPR003594">
    <property type="entry name" value="HATPase_dom"/>
</dbReference>
<comment type="caution">
    <text evidence="13">The sequence shown here is derived from an EMBL/GenBank/DDBJ whole genome shotgun (WGS) entry which is preliminary data.</text>
</comment>
<protein>
    <recommendedName>
        <fullName evidence="3">Chemotaxis protein CheA</fullName>
        <ecNumber evidence="2">2.7.13.3</ecNumber>
    </recommendedName>
</protein>
<keyword evidence="5" id="KW-0808">Transferase</keyword>
<dbReference type="InterPro" id="IPR037006">
    <property type="entry name" value="CheA-like_homodim_sf"/>
</dbReference>
<dbReference type="RefSeq" id="WP_139078679.1">
    <property type="nucleotide sequence ID" value="NZ_VDFU01000039.1"/>
</dbReference>
<evidence type="ECO:0000256" key="6">
    <source>
        <dbReference type="ARBA" id="ARBA00022777"/>
    </source>
</evidence>
<dbReference type="Gene3D" id="1.10.287.560">
    <property type="entry name" value="Histidine kinase CheA-like, homodimeric domain"/>
    <property type="match status" value="1"/>
</dbReference>
<dbReference type="PANTHER" id="PTHR43395:SF1">
    <property type="entry name" value="CHEMOTAXIS PROTEIN CHEA"/>
    <property type="match status" value="1"/>
</dbReference>
<sequence>MDAMTEQFLIEARELIAQAVDDLLELERNPADKSRLEGLFRAFHTLKGSAGIVGLPPLARLMHAVEEVLDAWRAGRTRPSADLVDWALATLDVTEGWLEHYERSGNLPTEADDQVNLLVGQQAGPPGQPRPAASAATPAWVKRMLADLGPGATGPLLAIEYEPRRRCFFDGDDPVGLLRRLPGLLALGVEPREPWPSLEEVDPFACNLRFRAIAQAPLAEAQTLFRFAADQVRIGQVDPPRQAATPSESLLEAILAEQVRLLDAASDGDDARGRLDSAIRAAASALRHAGAGERAQRVEGAGQEALATGDLQLLLAALQDQPASSEAPEAAWLPTAALRIDPARVDTLVDLSGEIIVARNALTFLIGQAEAGMPAAELLRSLRERGAEIDRLATRLQQGVMDLRLLPLSPVFRRFPRLVRETARVLGKEVALVTRGEETRVDKAVVDMLFEPLLHLVRNALDHGIEAPAERRAKGKPEEGVVSLTARHQGDRILIEVGDDGRGMDEGAIRRAAVARGFFSEDEAGALTGTETLGLVFRAGFSTASQLSDLSGRGVGMDVVRTAVEAVGGSVSLSSEPGHGTTCQLILPIGMALTRILVVRVGQERFGIPMDRAAEVLRLPRRAIQPVHGGQAFVLRERTVPMVVLADLLDLPPGEPQEDVPTLVIVSGHGAVGLAVDAFEERLDVALRPPEGVLAAMANLLGTTLRGDGRVLLVLDLERLLS</sequence>
<dbReference type="Pfam" id="PF01584">
    <property type="entry name" value="CheW"/>
    <property type="match status" value="1"/>
</dbReference>
<dbReference type="InterPro" id="IPR004358">
    <property type="entry name" value="Sig_transdc_His_kin-like_C"/>
</dbReference>
<feature type="domain" description="Histidine kinase" evidence="10">
    <location>
        <begin position="359"/>
        <end position="591"/>
    </location>
</feature>
<evidence type="ECO:0000256" key="3">
    <source>
        <dbReference type="ARBA" id="ARBA00021495"/>
    </source>
</evidence>
<dbReference type="InterPro" id="IPR036641">
    <property type="entry name" value="HPT_dom_sf"/>
</dbReference>
<evidence type="ECO:0000259" key="11">
    <source>
        <dbReference type="PROSITE" id="PS50851"/>
    </source>
</evidence>
<dbReference type="SUPFAM" id="SSF55874">
    <property type="entry name" value="ATPase domain of HSP90 chaperone/DNA topoisomerase II/histidine kinase"/>
    <property type="match status" value="1"/>
</dbReference>
<evidence type="ECO:0000259" key="12">
    <source>
        <dbReference type="PROSITE" id="PS50894"/>
    </source>
</evidence>
<dbReference type="Gene3D" id="2.40.50.180">
    <property type="entry name" value="CheA-289, Domain 4"/>
    <property type="match status" value="1"/>
</dbReference>
<dbReference type="InterPro" id="IPR051315">
    <property type="entry name" value="Bact_Chemotaxis_CheA"/>
</dbReference>
<dbReference type="InterPro" id="IPR008207">
    <property type="entry name" value="Sig_transdc_His_kin_Hpt_dom"/>
</dbReference>
<dbReference type="InterPro" id="IPR036061">
    <property type="entry name" value="CheW-like_dom_sf"/>
</dbReference>
<evidence type="ECO:0000256" key="4">
    <source>
        <dbReference type="ARBA" id="ARBA00022553"/>
    </source>
</evidence>
<evidence type="ECO:0000259" key="10">
    <source>
        <dbReference type="PROSITE" id="PS50109"/>
    </source>
</evidence>
<dbReference type="PROSITE" id="PS50109">
    <property type="entry name" value="HIS_KIN"/>
    <property type="match status" value="1"/>
</dbReference>
<dbReference type="OrthoDB" id="9803176at2"/>
<keyword evidence="4 9" id="KW-0597">Phosphoprotein</keyword>
<dbReference type="EC" id="2.7.13.3" evidence="2"/>
<proteinExistence type="predicted"/>
<dbReference type="EMBL" id="VDFU01000039">
    <property type="protein sequence ID" value="TNC46226.1"/>
    <property type="molecule type" value="Genomic_DNA"/>
</dbReference>
<dbReference type="Proteomes" id="UP000305887">
    <property type="component" value="Unassembled WGS sequence"/>
</dbReference>
<dbReference type="SUPFAM" id="SSF47226">
    <property type="entry name" value="Histidine-containing phosphotransfer domain, HPT domain"/>
    <property type="match status" value="1"/>
</dbReference>
<keyword evidence="7" id="KW-0902">Two-component regulatory system</keyword>
<dbReference type="PROSITE" id="PS50851">
    <property type="entry name" value="CHEW"/>
    <property type="match status" value="1"/>
</dbReference>
<dbReference type="Gene3D" id="1.20.120.160">
    <property type="entry name" value="HPT domain"/>
    <property type="match status" value="1"/>
</dbReference>
<dbReference type="CDD" id="cd16916">
    <property type="entry name" value="HATPase_CheA-like"/>
    <property type="match status" value="1"/>
</dbReference>
<dbReference type="InterPro" id="IPR036097">
    <property type="entry name" value="HisK_dim/P_sf"/>
</dbReference>
<dbReference type="AlphaFoldDB" id="A0A5C4MR56"/>
<dbReference type="PRINTS" id="PR00344">
    <property type="entry name" value="BCTRLSENSOR"/>
</dbReference>
<dbReference type="PANTHER" id="PTHR43395">
    <property type="entry name" value="SENSOR HISTIDINE KINASE CHEA"/>
    <property type="match status" value="1"/>
</dbReference>
<name>A0A5C4MR56_9RHOB</name>
<evidence type="ECO:0000256" key="1">
    <source>
        <dbReference type="ARBA" id="ARBA00000085"/>
    </source>
</evidence>
<reference evidence="13 14" key="1">
    <citation type="submission" date="2019-06" db="EMBL/GenBank/DDBJ databases">
        <title>YIM 131921 draft genome.</title>
        <authorList>
            <person name="Jiang L."/>
        </authorList>
    </citation>
    <scope>NUCLEOTIDE SEQUENCE [LARGE SCALE GENOMIC DNA]</scope>
    <source>
        <strain evidence="13 14">YIM 131921</strain>
    </source>
</reference>
<organism evidence="13 14">
    <name type="scientific">Rubellimicrobium rubrum</name>
    <dbReference type="NCBI Taxonomy" id="2585369"/>
    <lineage>
        <taxon>Bacteria</taxon>
        <taxon>Pseudomonadati</taxon>
        <taxon>Pseudomonadota</taxon>
        <taxon>Alphaproteobacteria</taxon>
        <taxon>Rhodobacterales</taxon>
        <taxon>Roseobacteraceae</taxon>
        <taxon>Rubellimicrobium</taxon>
    </lineage>
</organism>
<evidence type="ECO:0000256" key="2">
    <source>
        <dbReference type="ARBA" id="ARBA00012438"/>
    </source>
</evidence>
<evidence type="ECO:0000256" key="8">
    <source>
        <dbReference type="ARBA" id="ARBA00035100"/>
    </source>
</evidence>
<evidence type="ECO:0000256" key="9">
    <source>
        <dbReference type="PROSITE-ProRule" id="PRU00110"/>
    </source>
</evidence>
<accession>A0A5C4MR56</accession>
<dbReference type="InterPro" id="IPR005467">
    <property type="entry name" value="His_kinase_dom"/>
</dbReference>
<dbReference type="CDD" id="cd00088">
    <property type="entry name" value="HPT"/>
    <property type="match status" value="1"/>
</dbReference>
<dbReference type="InterPro" id="IPR002545">
    <property type="entry name" value="CheW-lke_dom"/>
</dbReference>
<dbReference type="SUPFAM" id="SSF50341">
    <property type="entry name" value="CheW-like"/>
    <property type="match status" value="1"/>
</dbReference>
<dbReference type="GO" id="GO:0006935">
    <property type="term" value="P:chemotaxis"/>
    <property type="evidence" value="ECO:0007669"/>
    <property type="project" value="InterPro"/>
</dbReference>
<dbReference type="Pfam" id="PF02895">
    <property type="entry name" value="H-kinase_dim"/>
    <property type="match status" value="1"/>
</dbReference>
<dbReference type="Gene3D" id="3.30.565.10">
    <property type="entry name" value="Histidine kinase-like ATPase, C-terminal domain"/>
    <property type="match status" value="1"/>
</dbReference>
<dbReference type="SMART" id="SM01231">
    <property type="entry name" value="H-kinase_dim"/>
    <property type="match status" value="1"/>
</dbReference>
<evidence type="ECO:0000256" key="5">
    <source>
        <dbReference type="ARBA" id="ARBA00022679"/>
    </source>
</evidence>
<evidence type="ECO:0000313" key="14">
    <source>
        <dbReference type="Proteomes" id="UP000305887"/>
    </source>
</evidence>
<feature type="domain" description="CheW-like" evidence="11">
    <location>
        <begin position="593"/>
        <end position="722"/>
    </location>
</feature>
<dbReference type="GO" id="GO:0005737">
    <property type="term" value="C:cytoplasm"/>
    <property type="evidence" value="ECO:0007669"/>
    <property type="project" value="InterPro"/>
</dbReference>
<dbReference type="InterPro" id="IPR036890">
    <property type="entry name" value="HATPase_C_sf"/>
</dbReference>
<gene>
    <name evidence="13" type="ORF">FHG66_19270</name>
</gene>
<dbReference type="SMART" id="SM00073">
    <property type="entry name" value="HPT"/>
    <property type="match status" value="1"/>
</dbReference>
<dbReference type="GO" id="GO:0000155">
    <property type="term" value="F:phosphorelay sensor kinase activity"/>
    <property type="evidence" value="ECO:0007669"/>
    <property type="project" value="InterPro"/>
</dbReference>
<dbReference type="SUPFAM" id="SSF47384">
    <property type="entry name" value="Homodimeric domain of signal transducing histidine kinase"/>
    <property type="match status" value="1"/>
</dbReference>
<evidence type="ECO:0000256" key="7">
    <source>
        <dbReference type="ARBA" id="ARBA00023012"/>
    </source>
</evidence>
<feature type="modified residue" description="Phosphohistidine" evidence="9">
    <location>
        <position position="44"/>
    </location>
</feature>
<dbReference type="SMART" id="SM00260">
    <property type="entry name" value="CheW"/>
    <property type="match status" value="1"/>
</dbReference>
<evidence type="ECO:0000313" key="13">
    <source>
        <dbReference type="EMBL" id="TNC46226.1"/>
    </source>
</evidence>